<evidence type="ECO:0000313" key="1">
    <source>
        <dbReference type="EMBL" id="SPO00002.1"/>
    </source>
</evidence>
<evidence type="ECO:0000313" key="2">
    <source>
        <dbReference type="Proteomes" id="UP001187682"/>
    </source>
</evidence>
<accession>A0AAE8MV61</accession>
<protein>
    <submittedName>
        <fullName evidence="1">Related to RO-10 protein, required for nuclear distribution</fullName>
    </submittedName>
</protein>
<reference evidence="1" key="1">
    <citation type="submission" date="2018-03" db="EMBL/GenBank/DDBJ databases">
        <authorList>
            <person name="Guldener U."/>
        </authorList>
    </citation>
    <scope>NUCLEOTIDE SEQUENCE</scope>
</reference>
<organism evidence="1 2">
    <name type="scientific">Cephalotrichum gorgonifer</name>
    <dbReference type="NCBI Taxonomy" id="2041049"/>
    <lineage>
        <taxon>Eukaryota</taxon>
        <taxon>Fungi</taxon>
        <taxon>Dikarya</taxon>
        <taxon>Ascomycota</taxon>
        <taxon>Pezizomycotina</taxon>
        <taxon>Sordariomycetes</taxon>
        <taxon>Hypocreomycetidae</taxon>
        <taxon>Microascales</taxon>
        <taxon>Microascaceae</taxon>
        <taxon>Cephalotrichum</taxon>
    </lineage>
</organism>
<dbReference type="Proteomes" id="UP001187682">
    <property type="component" value="Unassembled WGS sequence"/>
</dbReference>
<dbReference type="Pfam" id="PF07426">
    <property type="entry name" value="Dynactin_p22"/>
    <property type="match status" value="1"/>
</dbReference>
<dbReference type="GO" id="GO:0005869">
    <property type="term" value="C:dynactin complex"/>
    <property type="evidence" value="ECO:0007669"/>
    <property type="project" value="InterPro"/>
</dbReference>
<sequence>MDSSLDVTTIATLQLLESRLSQLELMVYGESPPNPSPAEEASVAWQLESLDRRFQALLSRVRVYNDLYKIYKTQPSLFDQPKPSEPPSHLPDDAIRAIVMASAPAFPAAEAGLRAVNDCPVPDVAQSAALISQMERMKAIEATQIAQAAEMAELRTQSERVIRRWYEGNALGASEFIADVESRASVVERAVRRAERVNAEALE</sequence>
<proteinExistence type="predicted"/>
<dbReference type="EMBL" id="ONZQ02000003">
    <property type="protein sequence ID" value="SPO00002.1"/>
    <property type="molecule type" value="Genomic_DNA"/>
</dbReference>
<dbReference type="GO" id="GO:0061640">
    <property type="term" value="P:cytoskeleton-dependent cytokinesis"/>
    <property type="evidence" value="ECO:0007669"/>
    <property type="project" value="InterPro"/>
</dbReference>
<dbReference type="InterPro" id="IPR009991">
    <property type="entry name" value="DCTN3"/>
</dbReference>
<name>A0AAE8MV61_9PEZI</name>
<dbReference type="AlphaFoldDB" id="A0AAE8MV61"/>
<comment type="caution">
    <text evidence="1">The sequence shown here is derived from an EMBL/GenBank/DDBJ whole genome shotgun (WGS) entry which is preliminary data.</text>
</comment>
<keyword evidence="2" id="KW-1185">Reference proteome</keyword>
<gene>
    <name evidence="1" type="ORF">DNG_02854</name>
</gene>